<dbReference type="Gene3D" id="1.25.40.120">
    <property type="entry name" value="Protein prenylyltransferase"/>
    <property type="match status" value="1"/>
</dbReference>
<dbReference type="GO" id="GO:0097354">
    <property type="term" value="P:prenylation"/>
    <property type="evidence" value="ECO:0007669"/>
    <property type="project" value="UniProtKB-UniRule"/>
</dbReference>
<comment type="caution">
    <text evidence="10">The sequence shown here is derived from an EMBL/GenBank/DDBJ whole genome shotgun (WGS) entry which is preliminary data.</text>
</comment>
<dbReference type="OrthoDB" id="1658at2759"/>
<dbReference type="OMA" id="RWLTHIN"/>
<evidence type="ECO:0000256" key="4">
    <source>
        <dbReference type="ARBA" id="ARBA00022602"/>
    </source>
</evidence>
<dbReference type="FunFam" id="1.25.40.120:FF:000035">
    <property type="entry name" value="Geranylgeranyl transferase type-2 subunit alpha"/>
    <property type="match status" value="1"/>
</dbReference>
<dbReference type="PANTHER" id="PTHR11129:SF2">
    <property type="entry name" value="GERANYLGERANYL TRANSFERASE TYPE-2 SUBUNIT ALPHA"/>
    <property type="match status" value="1"/>
</dbReference>
<evidence type="ECO:0000256" key="5">
    <source>
        <dbReference type="ARBA" id="ARBA00022679"/>
    </source>
</evidence>
<dbReference type="InterPro" id="IPR001611">
    <property type="entry name" value="Leu-rich_rpt"/>
</dbReference>
<keyword evidence="4 9" id="KW-0637">Prenyltransferase</keyword>
<protein>
    <recommendedName>
        <fullName evidence="3 9">Geranylgeranyl transferase type-2 subunit alpha</fullName>
        <ecNumber evidence="2 9">2.5.1.60</ecNumber>
    </recommendedName>
    <alternativeName>
        <fullName evidence="7 9">Geranylgeranyl transferase type II subunit alpha</fullName>
    </alternativeName>
</protein>
<dbReference type="AlphaFoldDB" id="A0A9Q0LTL1"/>
<evidence type="ECO:0000256" key="9">
    <source>
        <dbReference type="RuleBase" id="RU367120"/>
    </source>
</evidence>
<reference evidence="10" key="1">
    <citation type="submission" date="2022-10" db="EMBL/GenBank/DDBJ databases">
        <title>Novel sulphate-reducing endosymbionts in the free-living metamonad Anaeramoeba.</title>
        <authorList>
            <person name="Jerlstrom-Hultqvist J."/>
            <person name="Cepicka I."/>
            <person name="Gallot-Lavallee L."/>
            <person name="Salas-Leiva D."/>
            <person name="Curtis B.A."/>
            <person name="Zahonova K."/>
            <person name="Pipaliya S."/>
            <person name="Dacks J."/>
            <person name="Roger A.J."/>
        </authorList>
    </citation>
    <scope>NUCLEOTIDE SEQUENCE</scope>
    <source>
        <strain evidence="10">BMAN</strain>
    </source>
</reference>
<evidence type="ECO:0000313" key="11">
    <source>
        <dbReference type="Proteomes" id="UP001149090"/>
    </source>
</evidence>
<evidence type="ECO:0000256" key="2">
    <source>
        <dbReference type="ARBA" id="ARBA00012656"/>
    </source>
</evidence>
<dbReference type="InterPro" id="IPR032675">
    <property type="entry name" value="LRR_dom_sf"/>
</dbReference>
<dbReference type="GO" id="GO:0004663">
    <property type="term" value="F:Rab geranylgeranyltransferase activity"/>
    <property type="evidence" value="ECO:0007669"/>
    <property type="project" value="UniProtKB-UniRule"/>
</dbReference>
<dbReference type="GO" id="GO:0005968">
    <property type="term" value="C:Rab-protein geranylgeranyltransferase complex"/>
    <property type="evidence" value="ECO:0007669"/>
    <property type="project" value="TreeGrafter"/>
</dbReference>
<accession>A0A9Q0LTL1</accession>
<name>A0A9Q0LTL1_ANAIG</name>
<dbReference type="SUPFAM" id="SSF48439">
    <property type="entry name" value="Protein prenylyltransferase"/>
    <property type="match status" value="1"/>
</dbReference>
<keyword evidence="5 9" id="KW-0808">Transferase</keyword>
<proteinExistence type="inferred from homology"/>
<comment type="catalytic activity">
    <reaction evidence="8 9">
        <text>geranylgeranyl diphosphate + L-cysteinyl-[protein] = S-geranylgeranyl-L-cysteinyl-[protein] + diphosphate</text>
        <dbReference type="Rhea" id="RHEA:21240"/>
        <dbReference type="Rhea" id="RHEA-COMP:10131"/>
        <dbReference type="Rhea" id="RHEA-COMP:11537"/>
        <dbReference type="ChEBI" id="CHEBI:29950"/>
        <dbReference type="ChEBI" id="CHEBI:33019"/>
        <dbReference type="ChEBI" id="CHEBI:57533"/>
        <dbReference type="ChEBI" id="CHEBI:86021"/>
        <dbReference type="EC" id="2.5.1.60"/>
    </reaction>
</comment>
<gene>
    <name evidence="10" type="ORF">M0811_04505</name>
</gene>
<comment type="function">
    <text evidence="9">Catalyzes the transfer of a geranyl-geranyl moiety from geranyl-geranyl pyrophosphate to cysteines occuring in specific C-terminal amino acid sequences.</text>
</comment>
<evidence type="ECO:0000256" key="7">
    <source>
        <dbReference type="ARBA" id="ARBA00031267"/>
    </source>
</evidence>
<keyword evidence="6" id="KW-0677">Repeat</keyword>
<dbReference type="PANTHER" id="PTHR11129">
    <property type="entry name" value="PROTEIN FARNESYLTRANSFERASE ALPHA SUBUNIT/RAB GERANYLGERANYL TRANSFERASE ALPHA SUBUNIT"/>
    <property type="match status" value="1"/>
</dbReference>
<keyword evidence="11" id="KW-1185">Reference proteome</keyword>
<evidence type="ECO:0000256" key="6">
    <source>
        <dbReference type="ARBA" id="ARBA00022737"/>
    </source>
</evidence>
<sequence>MASHDRKKETRSNQEVEKDLQKINQYEKIKEEMIKRRSTKIYDKESLELSEKLVLINPDLYFVWNFRKEIILFLEKNPNEDLEEIYQKELLLIQKCLIKHPKSYFTWFQRKWITVRMNNCNWPHELILCKKFLAVDERNFHCWNYRRFVVEKGKQSLQDEWEFTTEKIEQNFSNYSAWHNRTKLLNKINKLDDSKTDEKLTPFNFRNELDFVTQAFYTDPDDQSGWIYHRWLTHINNSLEVINHEIEMCEDLLSLEPESKWTLFTLVLLLLQKIKNYEKKKQSFQRILEILLKLKIIDPIHYQYYQDLSSEILTDYFLFEKENQKENEKEIQIIPSLTDPNIQFTINLSKLNLSIQNVEFSRIIFRTNFFSIKNLDLSNNKITSLSGLQQFQSIEQVNLDNNQIQIIPIIILAKLPNLINFSCRNNLVNSFDEGYDGDFLDQNETEKKTNKNQKLNLKLQVLNLKENPIKETKEYQDLIIQFFPNLILLDEEEKK</sequence>
<dbReference type="Gene3D" id="3.80.10.10">
    <property type="entry name" value="Ribonuclease Inhibitor"/>
    <property type="match status" value="1"/>
</dbReference>
<comment type="similarity">
    <text evidence="1 9">Belongs to the protein prenyltransferase subunit alpha family.</text>
</comment>
<dbReference type="EC" id="2.5.1.60" evidence="2 9"/>
<dbReference type="Pfam" id="PF01239">
    <property type="entry name" value="PPTA"/>
    <property type="match status" value="4"/>
</dbReference>
<dbReference type="InterPro" id="IPR002088">
    <property type="entry name" value="Prenyl_trans_a"/>
</dbReference>
<evidence type="ECO:0000256" key="1">
    <source>
        <dbReference type="ARBA" id="ARBA00006734"/>
    </source>
</evidence>
<organism evidence="10 11">
    <name type="scientific">Anaeramoeba ignava</name>
    <name type="common">Anaerobic marine amoeba</name>
    <dbReference type="NCBI Taxonomy" id="1746090"/>
    <lineage>
        <taxon>Eukaryota</taxon>
        <taxon>Metamonada</taxon>
        <taxon>Anaeramoebidae</taxon>
        <taxon>Anaeramoeba</taxon>
    </lineage>
</organism>
<evidence type="ECO:0000256" key="8">
    <source>
        <dbReference type="ARBA" id="ARBA00047658"/>
    </source>
</evidence>
<evidence type="ECO:0000313" key="10">
    <source>
        <dbReference type="EMBL" id="KAJ5078782.1"/>
    </source>
</evidence>
<dbReference type="Proteomes" id="UP001149090">
    <property type="component" value="Unassembled WGS sequence"/>
</dbReference>
<evidence type="ECO:0000256" key="3">
    <source>
        <dbReference type="ARBA" id="ARBA00014772"/>
    </source>
</evidence>
<dbReference type="SUPFAM" id="SSF52058">
    <property type="entry name" value="L domain-like"/>
    <property type="match status" value="1"/>
</dbReference>
<dbReference type="PROSITE" id="PS51450">
    <property type="entry name" value="LRR"/>
    <property type="match status" value="1"/>
</dbReference>
<dbReference type="PROSITE" id="PS51147">
    <property type="entry name" value="PFTA"/>
    <property type="match status" value="4"/>
</dbReference>
<dbReference type="EMBL" id="JAPDFW010000044">
    <property type="protein sequence ID" value="KAJ5078782.1"/>
    <property type="molecule type" value="Genomic_DNA"/>
</dbReference>